<proteinExistence type="inferred from homology"/>
<dbReference type="PANTHER" id="PTHR21043">
    <property type="entry name" value="IOJAP SUPERFAMILY ORTHOLOG"/>
    <property type="match status" value="1"/>
</dbReference>
<dbReference type="GO" id="GO:0017148">
    <property type="term" value="P:negative regulation of translation"/>
    <property type="evidence" value="ECO:0007669"/>
    <property type="project" value="UniProtKB-UniRule"/>
</dbReference>
<protein>
    <recommendedName>
        <fullName evidence="2">Ribosomal silencing factor RsfS</fullName>
    </recommendedName>
</protein>
<evidence type="ECO:0000256" key="1">
    <source>
        <dbReference type="ARBA" id="ARBA00010574"/>
    </source>
</evidence>
<evidence type="ECO:0000313" key="4">
    <source>
        <dbReference type="Proteomes" id="UP000231343"/>
    </source>
</evidence>
<dbReference type="Pfam" id="PF02410">
    <property type="entry name" value="RsfS"/>
    <property type="match status" value="1"/>
</dbReference>
<dbReference type="Proteomes" id="UP000231343">
    <property type="component" value="Unassembled WGS sequence"/>
</dbReference>
<comment type="subunit">
    <text evidence="2">Interacts with ribosomal protein uL14 (rplN).</text>
</comment>
<dbReference type="InterPro" id="IPR004394">
    <property type="entry name" value="Iojap/RsfS/C7orf30"/>
</dbReference>
<evidence type="ECO:0000313" key="3">
    <source>
        <dbReference type="EMBL" id="PIS31244.1"/>
    </source>
</evidence>
<evidence type="ECO:0000256" key="2">
    <source>
        <dbReference type="HAMAP-Rule" id="MF_01477"/>
    </source>
</evidence>
<comment type="caution">
    <text evidence="3">The sequence shown here is derived from an EMBL/GenBank/DDBJ whole genome shotgun (WGS) entry which is preliminary data.</text>
</comment>
<sequence>MNQEQPVLIRTKSKPNIEKTVKIIALAAAAKQAGDLKVLDIRKTSCLFDFFIIGSAESTPQLQAITKEVDKALRSNNIKGFRWQGVSSSGWLVLDLGNIVIHLMGTKEREYYRLEELWEKEAIIYHY</sequence>
<keyword evidence="2" id="KW-0810">Translation regulation</keyword>
<organism evidence="3 4">
    <name type="scientific">Candidatus Saganbacteria bacterium CG08_land_8_20_14_0_20_45_16</name>
    <dbReference type="NCBI Taxonomy" id="2014293"/>
    <lineage>
        <taxon>Bacteria</taxon>
        <taxon>Bacillati</taxon>
        <taxon>Saganbacteria</taxon>
    </lineage>
</organism>
<dbReference type="PANTHER" id="PTHR21043:SF0">
    <property type="entry name" value="MITOCHONDRIAL ASSEMBLY OF RIBOSOMAL LARGE SUBUNIT PROTEIN 1"/>
    <property type="match status" value="1"/>
</dbReference>
<gene>
    <name evidence="2 3" type="primary">rsfS</name>
    <name evidence="3" type="ORF">COT42_01630</name>
</gene>
<keyword evidence="2" id="KW-0678">Repressor</keyword>
<dbReference type="Gene3D" id="3.30.460.10">
    <property type="entry name" value="Beta Polymerase, domain 2"/>
    <property type="match status" value="1"/>
</dbReference>
<dbReference type="EMBL" id="PEYM01000031">
    <property type="protein sequence ID" value="PIS31244.1"/>
    <property type="molecule type" value="Genomic_DNA"/>
</dbReference>
<dbReference type="GO" id="GO:0042256">
    <property type="term" value="P:cytosolic ribosome assembly"/>
    <property type="evidence" value="ECO:0007669"/>
    <property type="project" value="UniProtKB-UniRule"/>
</dbReference>
<comment type="similarity">
    <text evidence="1 2">Belongs to the Iojap/RsfS family.</text>
</comment>
<dbReference type="HAMAP" id="MF_01477">
    <property type="entry name" value="Iojap_RsfS"/>
    <property type="match status" value="1"/>
</dbReference>
<name>A0A2H0Y151_UNCSA</name>
<dbReference type="GO" id="GO:0005737">
    <property type="term" value="C:cytoplasm"/>
    <property type="evidence" value="ECO:0007669"/>
    <property type="project" value="UniProtKB-SubCell"/>
</dbReference>
<dbReference type="GO" id="GO:0043023">
    <property type="term" value="F:ribosomal large subunit binding"/>
    <property type="evidence" value="ECO:0007669"/>
    <property type="project" value="TreeGrafter"/>
</dbReference>
<dbReference type="SUPFAM" id="SSF81301">
    <property type="entry name" value="Nucleotidyltransferase"/>
    <property type="match status" value="1"/>
</dbReference>
<reference evidence="3 4" key="1">
    <citation type="submission" date="2017-09" db="EMBL/GenBank/DDBJ databases">
        <title>Depth-based differentiation of microbial function through sediment-hosted aquifers and enrichment of novel symbionts in the deep terrestrial subsurface.</title>
        <authorList>
            <person name="Probst A.J."/>
            <person name="Ladd B."/>
            <person name="Jarett J.K."/>
            <person name="Geller-Mcgrath D.E."/>
            <person name="Sieber C.M."/>
            <person name="Emerson J.B."/>
            <person name="Anantharaman K."/>
            <person name="Thomas B.C."/>
            <person name="Malmstrom R."/>
            <person name="Stieglmeier M."/>
            <person name="Klingl A."/>
            <person name="Woyke T."/>
            <person name="Ryan C.M."/>
            <person name="Banfield J.F."/>
        </authorList>
    </citation>
    <scope>NUCLEOTIDE SEQUENCE [LARGE SCALE GENOMIC DNA]</scope>
    <source>
        <strain evidence="3">CG08_land_8_20_14_0_20_45_16</strain>
    </source>
</reference>
<comment type="subcellular location">
    <subcellularLocation>
        <location evidence="2">Cytoplasm</location>
    </subcellularLocation>
</comment>
<dbReference type="InterPro" id="IPR043519">
    <property type="entry name" value="NT_sf"/>
</dbReference>
<accession>A0A2H0Y151</accession>
<dbReference type="AlphaFoldDB" id="A0A2H0Y151"/>
<dbReference type="NCBIfam" id="TIGR00090">
    <property type="entry name" value="rsfS_iojap_ybeB"/>
    <property type="match status" value="1"/>
</dbReference>
<comment type="function">
    <text evidence="2">Functions as a ribosomal silencing factor. Interacts with ribosomal protein uL14 (rplN), blocking formation of intersubunit bridge B8. Prevents association of the 30S and 50S ribosomal subunits and the formation of functional ribosomes, thus repressing translation.</text>
</comment>
<dbReference type="GO" id="GO:0090071">
    <property type="term" value="P:negative regulation of ribosome biogenesis"/>
    <property type="evidence" value="ECO:0007669"/>
    <property type="project" value="UniProtKB-UniRule"/>
</dbReference>
<keyword evidence="2" id="KW-0963">Cytoplasm</keyword>